<organism evidence="1 2">
    <name type="scientific">Rotaria magnacalcarata</name>
    <dbReference type="NCBI Taxonomy" id="392030"/>
    <lineage>
        <taxon>Eukaryota</taxon>
        <taxon>Metazoa</taxon>
        <taxon>Spiralia</taxon>
        <taxon>Gnathifera</taxon>
        <taxon>Rotifera</taxon>
        <taxon>Eurotatoria</taxon>
        <taxon>Bdelloidea</taxon>
        <taxon>Philodinida</taxon>
        <taxon>Philodinidae</taxon>
        <taxon>Rotaria</taxon>
    </lineage>
</organism>
<dbReference type="AlphaFoldDB" id="A0A816PZD3"/>
<name>A0A816PZD3_9BILA</name>
<dbReference type="InterPro" id="IPR013320">
    <property type="entry name" value="ConA-like_dom_sf"/>
</dbReference>
<sequence length="129" mass="13730">HLSGSTILYNSTWYHIAFVYNYGAQQQILYVNGVQDAVKSNAQSFQGQNASITIGSSTVSSTQIYFSGYIDNLLLTTQAKSSTDLLRDASLMAYYAFDSSNPSGDSGPNGIDGTATNTLSVTGKVNGAY</sequence>
<accession>A0A816PZD3</accession>
<dbReference type="Gene3D" id="2.60.120.200">
    <property type="match status" value="1"/>
</dbReference>
<comment type="caution">
    <text evidence="1">The sequence shown here is derived from an EMBL/GenBank/DDBJ whole genome shotgun (WGS) entry which is preliminary data.</text>
</comment>
<feature type="non-terminal residue" evidence="1">
    <location>
        <position position="1"/>
    </location>
</feature>
<protein>
    <recommendedName>
        <fullName evidence="3">LamG domain-containing protein</fullName>
    </recommendedName>
</protein>
<gene>
    <name evidence="1" type="ORF">MBJ925_LOCUS13583</name>
</gene>
<feature type="non-terminal residue" evidence="1">
    <location>
        <position position="129"/>
    </location>
</feature>
<dbReference type="EMBL" id="CAJNRE010006274">
    <property type="protein sequence ID" value="CAF2053439.1"/>
    <property type="molecule type" value="Genomic_DNA"/>
</dbReference>
<evidence type="ECO:0008006" key="3">
    <source>
        <dbReference type="Google" id="ProtNLM"/>
    </source>
</evidence>
<dbReference type="SUPFAM" id="SSF49899">
    <property type="entry name" value="Concanavalin A-like lectins/glucanases"/>
    <property type="match status" value="1"/>
</dbReference>
<dbReference type="Proteomes" id="UP000663824">
    <property type="component" value="Unassembled WGS sequence"/>
</dbReference>
<reference evidence="1" key="1">
    <citation type="submission" date="2021-02" db="EMBL/GenBank/DDBJ databases">
        <authorList>
            <person name="Nowell W R."/>
        </authorList>
    </citation>
    <scope>NUCLEOTIDE SEQUENCE</scope>
</reference>
<evidence type="ECO:0000313" key="2">
    <source>
        <dbReference type="Proteomes" id="UP000663824"/>
    </source>
</evidence>
<proteinExistence type="predicted"/>
<dbReference type="Pfam" id="PF13385">
    <property type="entry name" value="Laminin_G_3"/>
    <property type="match status" value="1"/>
</dbReference>
<evidence type="ECO:0000313" key="1">
    <source>
        <dbReference type="EMBL" id="CAF2053439.1"/>
    </source>
</evidence>